<dbReference type="InterPro" id="IPR029063">
    <property type="entry name" value="SAM-dependent_MTases_sf"/>
</dbReference>
<dbReference type="EMBL" id="LR796470">
    <property type="protein sequence ID" value="CAB4146386.1"/>
    <property type="molecule type" value="Genomic_DNA"/>
</dbReference>
<dbReference type="SUPFAM" id="SSF53335">
    <property type="entry name" value="S-adenosyl-L-methionine-dependent methyltransferases"/>
    <property type="match status" value="1"/>
</dbReference>
<dbReference type="Pfam" id="PF01555">
    <property type="entry name" value="N6_N4_Mtase"/>
    <property type="match status" value="1"/>
</dbReference>
<dbReference type="EMBL" id="LR796881">
    <property type="protein sequence ID" value="CAB4172368.1"/>
    <property type="molecule type" value="Genomic_DNA"/>
</dbReference>
<dbReference type="GO" id="GO:0008170">
    <property type="term" value="F:N-methyltransferase activity"/>
    <property type="evidence" value="ECO:0007669"/>
    <property type="project" value="InterPro"/>
</dbReference>
<dbReference type="PRINTS" id="PR00508">
    <property type="entry name" value="S21N4MTFRASE"/>
</dbReference>
<dbReference type="EMBL" id="LR797102">
    <property type="protein sequence ID" value="CAB4187466.1"/>
    <property type="molecule type" value="Genomic_DNA"/>
</dbReference>
<protein>
    <submittedName>
        <fullName evidence="5">DNA methylase N-4/N-6</fullName>
    </submittedName>
</protein>
<sequence>MTKVNDQFSGKSFTIWNADCVQVARGLPDASVGMTVYSPPFESLYTFSDDPRDMSNCRDKTTFWDHYKFLIGEVLRATKPGRLCAVHCMQLPTSKTRDGFIGIRDFRGEIVRAHQDAGWYFHSEVMIRKDPVAAMQRSKSIGLLHKQVCKDSTISRMALADYVVVFRKPGENPDPVSGPFDAYYGDETTPDGALKSDSAFRGVSHDRPGDPWYSVAVWQRYAESVWLDIAQGDVLSRKDARDEPDEAHISPLQLTVIRRCLDLWSNPGDVVFSPFAGIGSELYVALQMGRKAIGSELKPSYFRQAMKNLSSVENEGVVKDLFAAE</sequence>
<organism evidence="5">
    <name type="scientific">uncultured Caudovirales phage</name>
    <dbReference type="NCBI Taxonomy" id="2100421"/>
    <lineage>
        <taxon>Viruses</taxon>
        <taxon>Duplodnaviria</taxon>
        <taxon>Heunggongvirae</taxon>
        <taxon>Uroviricota</taxon>
        <taxon>Caudoviricetes</taxon>
        <taxon>Peduoviridae</taxon>
        <taxon>Maltschvirus</taxon>
        <taxon>Maltschvirus maltsch</taxon>
    </lineage>
</organism>
<reference evidence="5" key="1">
    <citation type="submission" date="2020-04" db="EMBL/GenBank/DDBJ databases">
        <authorList>
            <person name="Chiriac C."/>
            <person name="Salcher M."/>
            <person name="Ghai R."/>
            <person name="Kavagutti S V."/>
        </authorList>
    </citation>
    <scope>NUCLEOTIDE SEQUENCE</scope>
</reference>
<gene>
    <name evidence="7" type="ORF">UFOVP1006_18</name>
    <name evidence="8" type="ORF">UFOVP1096_2</name>
    <name evidence="9" type="ORF">UFOVP1157_25</name>
    <name evidence="10" type="ORF">UFOVP1347_15</name>
    <name evidence="11" type="ORF">UFOVP1455_53</name>
    <name evidence="13" type="ORF">UFOVP1543_53</name>
    <name evidence="12" type="ORF">UFOVP1606_49</name>
    <name evidence="4" type="ORF">UFOVP497_10</name>
    <name evidence="5" type="ORF">UFOVP834_46</name>
    <name evidence="6" type="ORF">UFOVP922_25</name>
</gene>
<evidence type="ECO:0000313" key="13">
    <source>
        <dbReference type="EMBL" id="CAB5229145.1"/>
    </source>
</evidence>
<evidence type="ECO:0000313" key="5">
    <source>
        <dbReference type="EMBL" id="CAB4164583.1"/>
    </source>
</evidence>
<evidence type="ECO:0000313" key="11">
    <source>
        <dbReference type="EMBL" id="CAB4214541.1"/>
    </source>
</evidence>
<evidence type="ECO:0000313" key="8">
    <source>
        <dbReference type="EMBL" id="CAB4183700.1"/>
    </source>
</evidence>
<dbReference type="EMBL" id="LR796953">
    <property type="protein sequence ID" value="CAB4177595.1"/>
    <property type="molecule type" value="Genomic_DNA"/>
</dbReference>
<evidence type="ECO:0000313" key="9">
    <source>
        <dbReference type="EMBL" id="CAB4187466.1"/>
    </source>
</evidence>
<dbReference type="GO" id="GO:0003677">
    <property type="term" value="F:DNA binding"/>
    <property type="evidence" value="ECO:0007669"/>
    <property type="project" value="InterPro"/>
</dbReference>
<dbReference type="EMBL" id="LR797307">
    <property type="protein sequence ID" value="CAB4199896.1"/>
    <property type="molecule type" value="Genomic_DNA"/>
</dbReference>
<evidence type="ECO:0000313" key="6">
    <source>
        <dbReference type="EMBL" id="CAB4172368.1"/>
    </source>
</evidence>
<evidence type="ECO:0000313" key="7">
    <source>
        <dbReference type="EMBL" id="CAB4177595.1"/>
    </source>
</evidence>
<dbReference type="InterPro" id="IPR001091">
    <property type="entry name" value="RM_Methyltransferase"/>
</dbReference>
<evidence type="ECO:0000313" key="12">
    <source>
        <dbReference type="EMBL" id="CAB4218833.1"/>
    </source>
</evidence>
<keyword evidence="1 5" id="KW-0489">Methyltransferase</keyword>
<dbReference type="EMBL" id="LR797060">
    <property type="protein sequence ID" value="CAB4183700.1"/>
    <property type="molecule type" value="Genomic_DNA"/>
</dbReference>
<dbReference type="EMBL" id="LR797463">
    <property type="protein sequence ID" value="CAB4218833.1"/>
    <property type="molecule type" value="Genomic_DNA"/>
</dbReference>
<proteinExistence type="predicted"/>
<keyword evidence="2" id="KW-0808">Transferase</keyword>
<evidence type="ECO:0000313" key="10">
    <source>
        <dbReference type="EMBL" id="CAB4199896.1"/>
    </source>
</evidence>
<evidence type="ECO:0000259" key="3">
    <source>
        <dbReference type="Pfam" id="PF01555"/>
    </source>
</evidence>
<dbReference type="GO" id="GO:0032259">
    <property type="term" value="P:methylation"/>
    <property type="evidence" value="ECO:0007669"/>
    <property type="project" value="UniProtKB-KW"/>
</dbReference>
<dbReference type="InterPro" id="IPR002941">
    <property type="entry name" value="DNA_methylase_N4/N6"/>
</dbReference>
<evidence type="ECO:0000313" key="4">
    <source>
        <dbReference type="EMBL" id="CAB4146386.1"/>
    </source>
</evidence>
<feature type="domain" description="DNA methylase N-4/N-6" evidence="3">
    <location>
        <begin position="34"/>
        <end position="307"/>
    </location>
</feature>
<evidence type="ECO:0000256" key="1">
    <source>
        <dbReference type="ARBA" id="ARBA00022603"/>
    </source>
</evidence>
<name>A0A6J5NZU0_9CAUD</name>
<dbReference type="EMBL" id="LR798397">
    <property type="protein sequence ID" value="CAB5229145.1"/>
    <property type="molecule type" value="Genomic_DNA"/>
</dbReference>
<dbReference type="EMBL" id="LR797405">
    <property type="protein sequence ID" value="CAB4214541.1"/>
    <property type="molecule type" value="Genomic_DNA"/>
</dbReference>
<dbReference type="Gene3D" id="3.40.50.150">
    <property type="entry name" value="Vaccinia Virus protein VP39"/>
    <property type="match status" value="1"/>
</dbReference>
<dbReference type="EMBL" id="LR796763">
    <property type="protein sequence ID" value="CAB4164583.1"/>
    <property type="molecule type" value="Genomic_DNA"/>
</dbReference>
<evidence type="ECO:0000256" key="2">
    <source>
        <dbReference type="ARBA" id="ARBA00022679"/>
    </source>
</evidence>
<accession>A0A6J5NZU0</accession>